<keyword evidence="1" id="KW-1133">Transmembrane helix</keyword>
<dbReference type="InParanoid" id="M0DDL5"/>
<gene>
    <name evidence="2" type="ORF">C474_05650</name>
</gene>
<keyword evidence="1" id="KW-0812">Transmembrane</keyword>
<evidence type="ECO:0000256" key="1">
    <source>
        <dbReference type="SAM" id="Phobius"/>
    </source>
</evidence>
<comment type="caution">
    <text evidence="2">The sequence shown here is derived from an EMBL/GenBank/DDBJ whole genome shotgun (WGS) entry which is preliminary data.</text>
</comment>
<dbReference type="Proteomes" id="UP000011513">
    <property type="component" value="Unassembled WGS sequence"/>
</dbReference>
<organism evidence="2 3">
    <name type="scientific">Halogeometricum pallidum JCM 14848</name>
    <dbReference type="NCBI Taxonomy" id="1227487"/>
    <lineage>
        <taxon>Archaea</taxon>
        <taxon>Methanobacteriati</taxon>
        <taxon>Methanobacteriota</taxon>
        <taxon>Stenosarchaea group</taxon>
        <taxon>Halobacteria</taxon>
        <taxon>Halobacteriales</taxon>
        <taxon>Haloferacaceae</taxon>
        <taxon>Halogeometricum</taxon>
    </lineage>
</organism>
<reference evidence="2 3" key="1">
    <citation type="journal article" date="2014" name="PLoS Genet.">
        <title>Phylogenetically driven sequencing of extremely halophilic archaea reveals strategies for static and dynamic osmo-response.</title>
        <authorList>
            <person name="Becker E.A."/>
            <person name="Seitzer P.M."/>
            <person name="Tritt A."/>
            <person name="Larsen D."/>
            <person name="Krusor M."/>
            <person name="Yao A.I."/>
            <person name="Wu D."/>
            <person name="Madern D."/>
            <person name="Eisen J.A."/>
            <person name="Darling A.E."/>
            <person name="Facciotti M.T."/>
        </authorList>
    </citation>
    <scope>NUCLEOTIDE SEQUENCE [LARGE SCALE GENOMIC DNA]</scope>
    <source>
        <strain evidence="2 3">JCM 14848</strain>
    </source>
</reference>
<evidence type="ECO:0000313" key="3">
    <source>
        <dbReference type="Proteomes" id="UP000011513"/>
    </source>
</evidence>
<feature type="transmembrane region" description="Helical" evidence="1">
    <location>
        <begin position="12"/>
        <end position="30"/>
    </location>
</feature>
<keyword evidence="3" id="KW-1185">Reference proteome</keyword>
<feature type="transmembrane region" description="Helical" evidence="1">
    <location>
        <begin position="61"/>
        <end position="80"/>
    </location>
</feature>
<dbReference type="OrthoDB" id="385033at2157"/>
<dbReference type="eggNOG" id="ENOG502N5HH">
    <property type="taxonomic scope" value="Archaea"/>
</dbReference>
<dbReference type="AlphaFoldDB" id="M0DDL5"/>
<protein>
    <submittedName>
        <fullName evidence="2">Uncharacterized protein</fullName>
    </submittedName>
</protein>
<dbReference type="RefSeq" id="WP_008384788.1">
    <property type="nucleotide sequence ID" value="NZ_AOIV01000008.1"/>
</dbReference>
<dbReference type="EMBL" id="AOIV01000008">
    <property type="protein sequence ID" value="ELZ33540.1"/>
    <property type="molecule type" value="Genomic_DNA"/>
</dbReference>
<sequence>MSDSLPAPVGVLVRALVAACFVGGGVLALLDGRFVLAGLAYLAGYTVLAAAAVVQGQRRRGAGLSLSGVGWMALAVGAALGSERLLLGAGVGLLIVGTGLLVLPWVGGGTGEADG</sequence>
<accession>M0DDL5</accession>
<feature type="transmembrane region" description="Helical" evidence="1">
    <location>
        <begin position="86"/>
        <end position="106"/>
    </location>
</feature>
<name>M0DDL5_HALPD</name>
<evidence type="ECO:0000313" key="2">
    <source>
        <dbReference type="EMBL" id="ELZ33540.1"/>
    </source>
</evidence>
<keyword evidence="1" id="KW-0472">Membrane</keyword>
<feature type="transmembrane region" description="Helical" evidence="1">
    <location>
        <begin position="36"/>
        <end position="54"/>
    </location>
</feature>
<proteinExistence type="predicted"/>